<evidence type="ECO:0000256" key="2">
    <source>
        <dbReference type="SAM" id="MobiDB-lite"/>
    </source>
</evidence>
<keyword evidence="1" id="KW-0597">Phosphoprotein</keyword>
<evidence type="ECO:0000259" key="3">
    <source>
        <dbReference type="PROSITE" id="PS50006"/>
    </source>
</evidence>
<dbReference type="PROSITE" id="PS50006">
    <property type="entry name" value="FHA_DOMAIN"/>
    <property type="match status" value="1"/>
</dbReference>
<gene>
    <name evidence="4" type="ORF">HNR15_003341</name>
</gene>
<dbReference type="InterPro" id="IPR042287">
    <property type="entry name" value="FhaA_N_sf"/>
</dbReference>
<dbReference type="Gene3D" id="3.30.2320.60">
    <property type="entry name" value="FhaA, phosphopeptide-binding domain (DUF3662)"/>
    <property type="match status" value="1"/>
</dbReference>
<reference evidence="4 5" key="1">
    <citation type="submission" date="2020-07" db="EMBL/GenBank/DDBJ databases">
        <title>Sequencing the genomes of 1000 actinobacteria strains.</title>
        <authorList>
            <person name="Klenk H.-P."/>
        </authorList>
    </citation>
    <scope>NUCLEOTIDE SEQUENCE [LARGE SCALE GENOMIC DNA]</scope>
    <source>
        <strain evidence="4 5">DSM 29531</strain>
    </source>
</reference>
<feature type="compositionally biased region" description="Low complexity" evidence="2">
    <location>
        <begin position="183"/>
        <end position="199"/>
    </location>
</feature>
<evidence type="ECO:0000313" key="4">
    <source>
        <dbReference type="EMBL" id="NYJ76378.1"/>
    </source>
</evidence>
<dbReference type="Pfam" id="PF00498">
    <property type="entry name" value="FHA"/>
    <property type="match status" value="1"/>
</dbReference>
<feature type="region of interest" description="Disordered" evidence="2">
    <location>
        <begin position="125"/>
        <end position="221"/>
    </location>
</feature>
<dbReference type="InterPro" id="IPR050923">
    <property type="entry name" value="Cell_Proc_Reg/RNA_Proc"/>
</dbReference>
<protein>
    <recommendedName>
        <fullName evidence="3">FHA domain-containing protein</fullName>
    </recommendedName>
</protein>
<dbReference type="RefSeq" id="WP_179483440.1">
    <property type="nucleotide sequence ID" value="NZ_JACCFW010000001.1"/>
</dbReference>
<dbReference type="AlphaFoldDB" id="A0A853DHZ9"/>
<feature type="domain" description="FHA" evidence="3">
    <location>
        <begin position="243"/>
        <end position="296"/>
    </location>
</feature>
<feature type="compositionally biased region" description="Low complexity" evidence="2">
    <location>
        <begin position="209"/>
        <end position="220"/>
    </location>
</feature>
<accession>A0A853DHZ9</accession>
<organism evidence="4 5">
    <name type="scientific">Allobranchiibius huperziae</name>
    <dbReference type="NCBI Taxonomy" id="1874116"/>
    <lineage>
        <taxon>Bacteria</taxon>
        <taxon>Bacillati</taxon>
        <taxon>Actinomycetota</taxon>
        <taxon>Actinomycetes</taxon>
        <taxon>Micrococcales</taxon>
        <taxon>Dermacoccaceae</taxon>
        <taxon>Allobranchiibius</taxon>
    </lineage>
</organism>
<dbReference type="InterPro" id="IPR000253">
    <property type="entry name" value="FHA_dom"/>
</dbReference>
<dbReference type="Proteomes" id="UP000571817">
    <property type="component" value="Unassembled WGS sequence"/>
</dbReference>
<dbReference type="SMART" id="SM00240">
    <property type="entry name" value="FHA"/>
    <property type="match status" value="1"/>
</dbReference>
<keyword evidence="5" id="KW-1185">Reference proteome</keyword>
<name>A0A853DHZ9_9MICO</name>
<sequence>MGLFSNLERRLSEGVNGAFAKAFRSEVQPVEIASAMRGAMDDRAAATKKGQRALVPNLFTVDLSPGDFERLDAARDDITDELIASATEHADSQRYVPGGPVSVQFAADPELETGVFRLRPSIARQVQEAPQPPRPQPRQYDEFDPSSARQDQPWDEGRRPLYDDGPAPQQYQTPPWEYPTPSQQYQVPQHHQQPMQQHPGYDDPAPEQPRAARVPSPAAPRRFKQRPSLIIDGDSYPLLGAITVIGRDDDADIMLDDPGISRRHSEIRITNDGPHLVMTVRDLGSTNGTFVNGDPIDRAHLHDGDRITVGRTHLLFREGGRR</sequence>
<dbReference type="CDD" id="cd00060">
    <property type="entry name" value="FHA"/>
    <property type="match status" value="1"/>
</dbReference>
<dbReference type="EMBL" id="JACCFW010000001">
    <property type="protein sequence ID" value="NYJ76378.1"/>
    <property type="molecule type" value="Genomic_DNA"/>
</dbReference>
<evidence type="ECO:0000313" key="5">
    <source>
        <dbReference type="Proteomes" id="UP000571817"/>
    </source>
</evidence>
<dbReference type="PANTHER" id="PTHR23308">
    <property type="entry name" value="NUCLEAR INHIBITOR OF PROTEIN PHOSPHATASE-1"/>
    <property type="match status" value="1"/>
</dbReference>
<dbReference type="SUPFAM" id="SSF49879">
    <property type="entry name" value="SMAD/FHA domain"/>
    <property type="match status" value="1"/>
</dbReference>
<proteinExistence type="predicted"/>
<dbReference type="InterPro" id="IPR008984">
    <property type="entry name" value="SMAD_FHA_dom_sf"/>
</dbReference>
<evidence type="ECO:0000256" key="1">
    <source>
        <dbReference type="ARBA" id="ARBA00022553"/>
    </source>
</evidence>
<dbReference type="Gene3D" id="2.60.200.20">
    <property type="match status" value="1"/>
</dbReference>
<dbReference type="Pfam" id="PF12401">
    <property type="entry name" value="FhaA_N"/>
    <property type="match status" value="1"/>
</dbReference>
<comment type="caution">
    <text evidence="4">The sequence shown here is derived from an EMBL/GenBank/DDBJ whole genome shotgun (WGS) entry which is preliminary data.</text>
</comment>
<dbReference type="InterPro" id="IPR022128">
    <property type="entry name" value="FhaA_N"/>
</dbReference>